<dbReference type="SUPFAM" id="SSF53756">
    <property type="entry name" value="UDP-Glycosyltransferase/glycogen phosphorylase"/>
    <property type="match status" value="1"/>
</dbReference>
<dbReference type="EMBL" id="MBTA01000030">
    <property type="protein sequence ID" value="RKD12418.1"/>
    <property type="molecule type" value="Genomic_DNA"/>
</dbReference>
<keyword evidence="2" id="KW-1185">Reference proteome</keyword>
<name>A0A419S1Q3_9SPHI</name>
<organism evidence="1 2">
    <name type="scientific">Pelobium manganitolerans</name>
    <dbReference type="NCBI Taxonomy" id="1842495"/>
    <lineage>
        <taxon>Bacteria</taxon>
        <taxon>Pseudomonadati</taxon>
        <taxon>Bacteroidota</taxon>
        <taxon>Sphingobacteriia</taxon>
        <taxon>Sphingobacteriales</taxon>
        <taxon>Sphingobacteriaceae</taxon>
        <taxon>Pelobium</taxon>
    </lineage>
</organism>
<proteinExistence type="predicted"/>
<dbReference type="OrthoDB" id="1406894at2"/>
<protein>
    <recommendedName>
        <fullName evidence="3">Glycosyltransferase subfamily 4-like N-terminal domain-containing protein</fullName>
    </recommendedName>
</protein>
<dbReference type="Gene3D" id="3.40.50.2000">
    <property type="entry name" value="Glycogen Phosphorylase B"/>
    <property type="match status" value="2"/>
</dbReference>
<evidence type="ECO:0000313" key="1">
    <source>
        <dbReference type="EMBL" id="RKD12418.1"/>
    </source>
</evidence>
<comment type="caution">
    <text evidence="1">The sequence shown here is derived from an EMBL/GenBank/DDBJ whole genome shotgun (WGS) entry which is preliminary data.</text>
</comment>
<gene>
    <name evidence="1" type="ORF">BCY91_12270</name>
</gene>
<dbReference type="Proteomes" id="UP000283433">
    <property type="component" value="Unassembled WGS sequence"/>
</dbReference>
<accession>A0A419S1Q3</accession>
<evidence type="ECO:0000313" key="2">
    <source>
        <dbReference type="Proteomes" id="UP000283433"/>
    </source>
</evidence>
<sequence length="392" mass="44444">MLKEADALYRAGYEVHIVATSYQAFLKKSDEIIINSHPEWYIHTKYWGQNSRGMGYEGYLYGLLKAINRAFAFRSFYPVLLNRHFHWQLKQAIAVEADLYIAHSAASIAVAAKAAEAHQSLFAFDAEDFHSGEDLSAEILAWVNEVQQQYLRKAVYLTVASPLIAEAYQHDLGRKDIVSILNVFPKNDETFRTKKQSEALKLFWFSQNIGKGRGLEWVLEALQGKSSGEVELHLLGNLRSAEALYFEKLISKYQLAKGMVCFHEALPEHELLNLAKTFDVGLSLEIGKPLNRELCLNNKIFVYLQAGLGIIATDTRAQNAFFEDKKDGVAILSLAQPEQLGSILLQLIAEPEKVEAMRSFNHELAKRTYNWEKEQVKLINIVAKCLQEKSLS</sequence>
<dbReference type="AlphaFoldDB" id="A0A419S1Q3"/>
<reference evidence="1 2" key="1">
    <citation type="submission" date="2016-07" db="EMBL/GenBank/DDBJ databases">
        <title>Genome of Pelobium manganitolerans.</title>
        <authorList>
            <person name="Wu S."/>
            <person name="Wang G."/>
        </authorList>
    </citation>
    <scope>NUCLEOTIDE SEQUENCE [LARGE SCALE GENOMIC DNA]</scope>
    <source>
        <strain evidence="1 2">YS-25</strain>
    </source>
</reference>
<dbReference type="RefSeq" id="WP_120183241.1">
    <property type="nucleotide sequence ID" value="NZ_MBTA01000030.1"/>
</dbReference>
<evidence type="ECO:0008006" key="3">
    <source>
        <dbReference type="Google" id="ProtNLM"/>
    </source>
</evidence>